<sequence>IIASGHRRIVTSSPRPLKKVTPSSKKIHEENEEDLLGKTPLRPVIIPTISTIGTTPGRAEILSTTPFPDKHEHIDFTSGDEGEFGGEGGRPGQILVEVASVPSGDASPTSTLTPFPPDSEDPSGRLTSAPRNGGTGNGGEN</sequence>
<keyword evidence="3" id="KW-1185">Reference proteome</keyword>
<feature type="region of interest" description="Disordered" evidence="1">
    <location>
        <begin position="64"/>
        <end position="141"/>
    </location>
</feature>
<evidence type="ECO:0000313" key="3">
    <source>
        <dbReference type="Proteomes" id="UP001328107"/>
    </source>
</evidence>
<feature type="non-terminal residue" evidence="2">
    <location>
        <position position="1"/>
    </location>
</feature>
<reference evidence="3" key="1">
    <citation type="submission" date="2022-10" db="EMBL/GenBank/DDBJ databases">
        <title>Genome assembly of Pristionchus species.</title>
        <authorList>
            <person name="Yoshida K."/>
            <person name="Sommer R.J."/>
        </authorList>
    </citation>
    <scope>NUCLEOTIDE SEQUENCE [LARGE SCALE GENOMIC DNA]</scope>
    <source>
        <strain evidence="3">RS5460</strain>
    </source>
</reference>
<evidence type="ECO:0000256" key="1">
    <source>
        <dbReference type="SAM" id="MobiDB-lite"/>
    </source>
</evidence>
<comment type="caution">
    <text evidence="2">The sequence shown here is derived from an EMBL/GenBank/DDBJ whole genome shotgun (WGS) entry which is preliminary data.</text>
</comment>
<feature type="region of interest" description="Disordered" evidence="1">
    <location>
        <begin position="1"/>
        <end position="39"/>
    </location>
</feature>
<proteinExistence type="predicted"/>
<evidence type="ECO:0000313" key="2">
    <source>
        <dbReference type="EMBL" id="GMR59426.1"/>
    </source>
</evidence>
<dbReference type="EMBL" id="BTRK01000006">
    <property type="protein sequence ID" value="GMR59426.1"/>
    <property type="molecule type" value="Genomic_DNA"/>
</dbReference>
<accession>A0AAN5DAG8</accession>
<protein>
    <submittedName>
        <fullName evidence="2">Uncharacterized protein</fullName>
    </submittedName>
</protein>
<dbReference type="AlphaFoldDB" id="A0AAN5DAG8"/>
<organism evidence="2 3">
    <name type="scientific">Pristionchus mayeri</name>
    <dbReference type="NCBI Taxonomy" id="1317129"/>
    <lineage>
        <taxon>Eukaryota</taxon>
        <taxon>Metazoa</taxon>
        <taxon>Ecdysozoa</taxon>
        <taxon>Nematoda</taxon>
        <taxon>Chromadorea</taxon>
        <taxon>Rhabditida</taxon>
        <taxon>Rhabditina</taxon>
        <taxon>Diplogasteromorpha</taxon>
        <taxon>Diplogasteroidea</taxon>
        <taxon>Neodiplogasteridae</taxon>
        <taxon>Pristionchus</taxon>
    </lineage>
</organism>
<feature type="non-terminal residue" evidence="2">
    <location>
        <position position="141"/>
    </location>
</feature>
<name>A0AAN5DAG8_9BILA</name>
<dbReference type="Proteomes" id="UP001328107">
    <property type="component" value="Unassembled WGS sequence"/>
</dbReference>
<gene>
    <name evidence="2" type="ORF">PMAYCL1PPCAC_29621</name>
</gene>